<keyword evidence="3" id="KW-0804">Transcription</keyword>
<dbReference type="PANTHER" id="PTHR47893">
    <property type="entry name" value="REGULATORY PROTEIN PCHR"/>
    <property type="match status" value="1"/>
</dbReference>
<dbReference type="PROSITE" id="PS00041">
    <property type="entry name" value="HTH_ARAC_FAMILY_1"/>
    <property type="match status" value="1"/>
</dbReference>
<evidence type="ECO:0000313" key="6">
    <source>
        <dbReference type="Proteomes" id="UP000270673"/>
    </source>
</evidence>
<dbReference type="InterPro" id="IPR053142">
    <property type="entry name" value="PchR_regulatory_protein"/>
</dbReference>
<evidence type="ECO:0000256" key="2">
    <source>
        <dbReference type="ARBA" id="ARBA00023125"/>
    </source>
</evidence>
<reference evidence="5 6" key="1">
    <citation type="submission" date="2018-10" db="EMBL/GenBank/DDBJ databases">
        <title>Butyricimonas faecalis sp. nov., isolated from human faeces and emended description of the genus Butyricimonas.</title>
        <authorList>
            <person name="Le Roy T."/>
            <person name="Van der Smissen P."/>
            <person name="Paquot A."/>
            <person name="Delzenne N."/>
            <person name="Muccioli G."/>
            <person name="Collet J.-F."/>
            <person name="Cani P.D."/>
        </authorList>
    </citation>
    <scope>NUCLEOTIDE SEQUENCE [LARGE SCALE GENOMIC DNA]</scope>
    <source>
        <strain evidence="5 6">H184</strain>
    </source>
</reference>
<evidence type="ECO:0000313" key="5">
    <source>
        <dbReference type="EMBL" id="AZS28124.1"/>
    </source>
</evidence>
<dbReference type="Proteomes" id="UP000270673">
    <property type="component" value="Chromosome"/>
</dbReference>
<dbReference type="EMBL" id="CP032819">
    <property type="protein sequence ID" value="AZS28124.1"/>
    <property type="molecule type" value="Genomic_DNA"/>
</dbReference>
<keyword evidence="1" id="KW-0805">Transcription regulation</keyword>
<proteinExistence type="predicted"/>
<dbReference type="InterPro" id="IPR018062">
    <property type="entry name" value="HTH_AraC-typ_CS"/>
</dbReference>
<accession>A0A3S9VNJ9</accession>
<dbReference type="Pfam" id="PF12833">
    <property type="entry name" value="HTH_18"/>
    <property type="match status" value="1"/>
</dbReference>
<organism evidence="5 6">
    <name type="scientific">Butyricimonas faecalis</name>
    <dbReference type="NCBI Taxonomy" id="2093856"/>
    <lineage>
        <taxon>Bacteria</taxon>
        <taxon>Pseudomonadati</taxon>
        <taxon>Bacteroidota</taxon>
        <taxon>Bacteroidia</taxon>
        <taxon>Bacteroidales</taxon>
        <taxon>Odoribacteraceae</taxon>
        <taxon>Butyricimonas</taxon>
    </lineage>
</organism>
<protein>
    <submittedName>
        <fullName evidence="5">AraC family transcriptional regulator</fullName>
    </submittedName>
</protein>
<dbReference type="InterPro" id="IPR009057">
    <property type="entry name" value="Homeodomain-like_sf"/>
</dbReference>
<dbReference type="InterPro" id="IPR020449">
    <property type="entry name" value="Tscrpt_reg_AraC-type_HTH"/>
</dbReference>
<dbReference type="KEGG" id="buy:D8S85_00205"/>
<dbReference type="GO" id="GO:0043565">
    <property type="term" value="F:sequence-specific DNA binding"/>
    <property type="evidence" value="ECO:0007669"/>
    <property type="project" value="InterPro"/>
</dbReference>
<evidence type="ECO:0000256" key="3">
    <source>
        <dbReference type="ARBA" id="ARBA00023163"/>
    </source>
</evidence>
<dbReference type="PRINTS" id="PR00032">
    <property type="entry name" value="HTHARAC"/>
</dbReference>
<dbReference type="InterPro" id="IPR018060">
    <property type="entry name" value="HTH_AraC"/>
</dbReference>
<dbReference type="SUPFAM" id="SSF46689">
    <property type="entry name" value="Homeodomain-like"/>
    <property type="match status" value="2"/>
</dbReference>
<dbReference type="PROSITE" id="PS01124">
    <property type="entry name" value="HTH_ARAC_FAMILY_2"/>
    <property type="match status" value="1"/>
</dbReference>
<name>A0A3S9VNJ9_9BACT</name>
<gene>
    <name evidence="5" type="ORF">D8S85_00205</name>
</gene>
<dbReference type="AlphaFoldDB" id="A0A3S9VNJ9"/>
<dbReference type="SMART" id="SM00342">
    <property type="entry name" value="HTH_ARAC"/>
    <property type="match status" value="1"/>
</dbReference>
<keyword evidence="6" id="KW-1185">Reference proteome</keyword>
<dbReference type="OrthoDB" id="4480133at2"/>
<dbReference type="GO" id="GO:0003700">
    <property type="term" value="F:DNA-binding transcription factor activity"/>
    <property type="evidence" value="ECO:0007669"/>
    <property type="project" value="InterPro"/>
</dbReference>
<dbReference type="Gene3D" id="1.10.10.60">
    <property type="entry name" value="Homeodomain-like"/>
    <property type="match status" value="2"/>
</dbReference>
<keyword evidence="2" id="KW-0238">DNA-binding</keyword>
<sequence>MTVKLTNKDLQEMITEYPIHTFSMGNELEENRVFIENHYGKSTTKELKTHHFCIAESNIQCHENCKLYSESECGDVFWFSAILHGNVTCFYKKEENWKAGHANLISVKEEMKGYHYFSKNEPIRTIDFMLSSEYMERIASWYPDLFENIVNRFLGEKSFKVFPENVMFCPEIRRILNNMLDYKVLGNAAALYLDAKILEVLSLIVCKTSQKNCSACTCYSAKDNDKLFHVKAIIEQRYQDPPSLHQLALMVGTNVCKLKTGFKALFGTTVFEYLFDYRMELACKQLLDTDRSIQEIADSIGYEYHSHFSTAFKRKFGLSPLEYRNITMRGKRV</sequence>
<dbReference type="PANTHER" id="PTHR47893:SF1">
    <property type="entry name" value="REGULATORY PROTEIN PCHR"/>
    <property type="match status" value="1"/>
</dbReference>
<feature type="domain" description="HTH araC/xylS-type" evidence="4">
    <location>
        <begin position="228"/>
        <end position="326"/>
    </location>
</feature>
<evidence type="ECO:0000259" key="4">
    <source>
        <dbReference type="PROSITE" id="PS01124"/>
    </source>
</evidence>
<evidence type="ECO:0000256" key="1">
    <source>
        <dbReference type="ARBA" id="ARBA00023015"/>
    </source>
</evidence>
<dbReference type="RefSeq" id="WP_106624272.1">
    <property type="nucleotide sequence ID" value="NZ_CP032819.1"/>
</dbReference>